<dbReference type="PANTHER" id="PTHR46564">
    <property type="entry name" value="TRANSPOSASE"/>
    <property type="match status" value="1"/>
</dbReference>
<dbReference type="EMBL" id="KN819338">
    <property type="protein sequence ID" value="KIJ15201.1"/>
    <property type="molecule type" value="Genomic_DNA"/>
</dbReference>
<dbReference type="HOGENOM" id="CLU_188058_0_1_1"/>
<accession>A0A0C9U7Z0</accession>
<dbReference type="Pfam" id="PF13358">
    <property type="entry name" value="DDE_3"/>
    <property type="match status" value="1"/>
</dbReference>
<dbReference type="OrthoDB" id="2142724at2759"/>
<dbReference type="InterPro" id="IPR038717">
    <property type="entry name" value="Tc1-like_DDE_dom"/>
</dbReference>
<sequence>IVPALSLNGIIAVDVSKRPLTQETFSDFIEFVLERMNPFPMPNSVLIMDNASIHHSNGLHEMVEAR</sequence>
<feature type="non-terminal residue" evidence="2">
    <location>
        <position position="1"/>
    </location>
</feature>
<dbReference type="AlphaFoldDB" id="A0A0C9U7Z0"/>
<evidence type="ECO:0000313" key="2">
    <source>
        <dbReference type="EMBL" id="KIJ15201.1"/>
    </source>
</evidence>
<keyword evidence="3" id="KW-1185">Reference proteome</keyword>
<proteinExistence type="predicted"/>
<feature type="domain" description="Tc1-like transposase DDE" evidence="1">
    <location>
        <begin position="4"/>
        <end position="65"/>
    </location>
</feature>
<evidence type="ECO:0000259" key="1">
    <source>
        <dbReference type="Pfam" id="PF13358"/>
    </source>
</evidence>
<dbReference type="PANTHER" id="PTHR46564:SF1">
    <property type="entry name" value="TRANSPOSASE"/>
    <property type="match status" value="1"/>
</dbReference>
<gene>
    <name evidence="2" type="ORF">PAXINDRAFT_77925</name>
</gene>
<organism evidence="2 3">
    <name type="scientific">Paxillus involutus ATCC 200175</name>
    <dbReference type="NCBI Taxonomy" id="664439"/>
    <lineage>
        <taxon>Eukaryota</taxon>
        <taxon>Fungi</taxon>
        <taxon>Dikarya</taxon>
        <taxon>Basidiomycota</taxon>
        <taxon>Agaricomycotina</taxon>
        <taxon>Agaricomycetes</taxon>
        <taxon>Agaricomycetidae</taxon>
        <taxon>Boletales</taxon>
        <taxon>Paxilineae</taxon>
        <taxon>Paxillaceae</taxon>
        <taxon>Paxillus</taxon>
    </lineage>
</organism>
<protein>
    <recommendedName>
        <fullName evidence="1">Tc1-like transposase DDE domain-containing protein</fullName>
    </recommendedName>
</protein>
<evidence type="ECO:0000313" key="3">
    <source>
        <dbReference type="Proteomes" id="UP000053647"/>
    </source>
</evidence>
<name>A0A0C9U7Z0_PAXIN</name>
<reference evidence="2 3" key="1">
    <citation type="submission" date="2014-06" db="EMBL/GenBank/DDBJ databases">
        <authorList>
            <consortium name="DOE Joint Genome Institute"/>
            <person name="Kuo A."/>
            <person name="Kohler A."/>
            <person name="Nagy L.G."/>
            <person name="Floudas D."/>
            <person name="Copeland A."/>
            <person name="Barry K.W."/>
            <person name="Cichocki N."/>
            <person name="Veneault-Fourrey C."/>
            <person name="LaButti K."/>
            <person name="Lindquist E.A."/>
            <person name="Lipzen A."/>
            <person name="Lundell T."/>
            <person name="Morin E."/>
            <person name="Murat C."/>
            <person name="Sun H."/>
            <person name="Tunlid A."/>
            <person name="Henrissat B."/>
            <person name="Grigoriev I.V."/>
            <person name="Hibbett D.S."/>
            <person name="Martin F."/>
            <person name="Nordberg H.P."/>
            <person name="Cantor M.N."/>
            <person name="Hua S.X."/>
        </authorList>
    </citation>
    <scope>NUCLEOTIDE SEQUENCE [LARGE SCALE GENOMIC DNA]</scope>
    <source>
        <strain evidence="2 3">ATCC 200175</strain>
    </source>
</reference>
<reference evidence="3" key="2">
    <citation type="submission" date="2015-01" db="EMBL/GenBank/DDBJ databases">
        <title>Evolutionary Origins and Diversification of the Mycorrhizal Mutualists.</title>
        <authorList>
            <consortium name="DOE Joint Genome Institute"/>
            <consortium name="Mycorrhizal Genomics Consortium"/>
            <person name="Kohler A."/>
            <person name="Kuo A."/>
            <person name="Nagy L.G."/>
            <person name="Floudas D."/>
            <person name="Copeland A."/>
            <person name="Barry K.W."/>
            <person name="Cichocki N."/>
            <person name="Veneault-Fourrey C."/>
            <person name="LaButti K."/>
            <person name="Lindquist E.A."/>
            <person name="Lipzen A."/>
            <person name="Lundell T."/>
            <person name="Morin E."/>
            <person name="Murat C."/>
            <person name="Riley R."/>
            <person name="Ohm R."/>
            <person name="Sun H."/>
            <person name="Tunlid A."/>
            <person name="Henrissat B."/>
            <person name="Grigoriev I.V."/>
            <person name="Hibbett D.S."/>
            <person name="Martin F."/>
        </authorList>
    </citation>
    <scope>NUCLEOTIDE SEQUENCE [LARGE SCALE GENOMIC DNA]</scope>
    <source>
        <strain evidence="3">ATCC 200175</strain>
    </source>
</reference>
<dbReference type="Proteomes" id="UP000053647">
    <property type="component" value="Unassembled WGS sequence"/>
</dbReference>